<sequence>MTVTGAEPMAGEQTRLKVLLQQRHWQTYRTFCQEYDRAAGAVDRSLVGRWPSRAQLHRWLSGSVKRMPYPDHCRVLEAMFPEWSAEQLFEPWEPEANHSAVTSAIRSKADDIGLATPGLRIHLDLTEEDNRAVAQRIRTARSIFFAAHTGYNAMVSQYQPAVRDAIAQGATLRVVVSDPKGPLMKEPELTRRLCPSIRQAGEIDDVLYTCTRHRSRAAQHGFPVEYVQARTYPGPPSLNILLVDGWLRLIPYLPLVDAADSPVYEYEFDPDEPTPLIRKYLAAVEQLWAGSDDVDLDDLGKELMA</sequence>
<gene>
    <name evidence="1" type="ORF">ABZ071_35725</name>
</gene>
<dbReference type="EMBL" id="JBEXRX010000326">
    <property type="protein sequence ID" value="MEU0157109.1"/>
    <property type="molecule type" value="Genomic_DNA"/>
</dbReference>
<accession>A0ABV2VXG8</accession>
<evidence type="ECO:0000313" key="1">
    <source>
        <dbReference type="EMBL" id="MEU0157109.1"/>
    </source>
</evidence>
<protein>
    <submittedName>
        <fullName evidence="1">Uncharacterized protein</fullName>
    </submittedName>
</protein>
<name>A0ABV2VXG8_9ACTN</name>
<proteinExistence type="predicted"/>
<evidence type="ECO:0000313" key="2">
    <source>
        <dbReference type="Proteomes" id="UP001550348"/>
    </source>
</evidence>
<dbReference type="Proteomes" id="UP001550348">
    <property type="component" value="Unassembled WGS sequence"/>
</dbReference>
<keyword evidence="2" id="KW-1185">Reference proteome</keyword>
<comment type="caution">
    <text evidence="1">The sequence shown here is derived from an EMBL/GenBank/DDBJ whole genome shotgun (WGS) entry which is preliminary data.</text>
</comment>
<reference evidence="1 2" key="1">
    <citation type="submission" date="2024-06" db="EMBL/GenBank/DDBJ databases">
        <title>The Natural Products Discovery Center: Release of the First 8490 Sequenced Strains for Exploring Actinobacteria Biosynthetic Diversity.</title>
        <authorList>
            <person name="Kalkreuter E."/>
            <person name="Kautsar S.A."/>
            <person name="Yang D."/>
            <person name="Bader C.D."/>
            <person name="Teijaro C.N."/>
            <person name="Fluegel L."/>
            <person name="Davis C.M."/>
            <person name="Simpson J.R."/>
            <person name="Lauterbach L."/>
            <person name="Steele A.D."/>
            <person name="Gui C."/>
            <person name="Meng S."/>
            <person name="Li G."/>
            <person name="Viehrig K."/>
            <person name="Ye F."/>
            <person name="Su P."/>
            <person name="Kiefer A.F."/>
            <person name="Nichols A."/>
            <person name="Cepeda A.J."/>
            <person name="Yan W."/>
            <person name="Fan B."/>
            <person name="Jiang Y."/>
            <person name="Adhikari A."/>
            <person name="Zheng C.-J."/>
            <person name="Schuster L."/>
            <person name="Cowan T.M."/>
            <person name="Smanski M.J."/>
            <person name="Chevrette M.G."/>
            <person name="De Carvalho L.P.S."/>
            <person name="Shen B."/>
        </authorList>
    </citation>
    <scope>NUCLEOTIDE SEQUENCE [LARGE SCALE GENOMIC DNA]</scope>
    <source>
        <strain evidence="1 2">NPDC006286</strain>
    </source>
</reference>
<dbReference type="RefSeq" id="WP_355668571.1">
    <property type="nucleotide sequence ID" value="NZ_JBEXRX010000326.1"/>
</dbReference>
<organism evidence="1 2">
    <name type="scientific">Micromonospora fulviviridis</name>
    <dbReference type="NCBI Taxonomy" id="47860"/>
    <lineage>
        <taxon>Bacteria</taxon>
        <taxon>Bacillati</taxon>
        <taxon>Actinomycetota</taxon>
        <taxon>Actinomycetes</taxon>
        <taxon>Micromonosporales</taxon>
        <taxon>Micromonosporaceae</taxon>
        <taxon>Micromonospora</taxon>
    </lineage>
</organism>